<sequence length="88" mass="9538">MNFQQRAILKAALVDIENLAAPRHIDEVSAALGMDMVQFAKLGAEGMKQAIYSALLLGSNAATSTSIIDQKRWREAAQIKLPASPTRN</sequence>
<evidence type="ECO:0000313" key="1">
    <source>
        <dbReference type="EMBL" id="TCU14775.1"/>
    </source>
</evidence>
<accession>A0A4V2V8V9</accession>
<protein>
    <submittedName>
        <fullName evidence="1">Uncharacterized protein</fullName>
    </submittedName>
</protein>
<evidence type="ECO:0000313" key="2">
    <source>
        <dbReference type="Proteomes" id="UP000294576"/>
    </source>
</evidence>
<dbReference type="RefSeq" id="WP_132563812.1">
    <property type="nucleotide sequence ID" value="NZ_SMBH01000008.1"/>
</dbReference>
<gene>
    <name evidence="1" type="ORF">EV132_108145</name>
</gene>
<dbReference type="EMBL" id="SMBH01000008">
    <property type="protein sequence ID" value="TCU14775.1"/>
    <property type="molecule type" value="Genomic_DNA"/>
</dbReference>
<dbReference type="Proteomes" id="UP000294576">
    <property type="component" value="Unassembled WGS sequence"/>
</dbReference>
<proteinExistence type="predicted"/>
<comment type="caution">
    <text evidence="1">The sequence shown here is derived from an EMBL/GenBank/DDBJ whole genome shotgun (WGS) entry which is preliminary data.</text>
</comment>
<organism evidence="1 2">
    <name type="scientific">Rhizobium sullae</name>
    <name type="common">Rhizobium hedysari</name>
    <dbReference type="NCBI Taxonomy" id="50338"/>
    <lineage>
        <taxon>Bacteria</taxon>
        <taxon>Pseudomonadati</taxon>
        <taxon>Pseudomonadota</taxon>
        <taxon>Alphaproteobacteria</taxon>
        <taxon>Hyphomicrobiales</taxon>
        <taxon>Rhizobiaceae</taxon>
        <taxon>Rhizobium/Agrobacterium group</taxon>
        <taxon>Rhizobium</taxon>
    </lineage>
</organism>
<reference evidence="1 2" key="1">
    <citation type="submission" date="2019-03" db="EMBL/GenBank/DDBJ databases">
        <title>Genomic Encyclopedia of Type Strains, Phase IV (KMG-V): Genome sequencing to study the core and pangenomes of soil and plant-associated prokaryotes.</title>
        <authorList>
            <person name="Whitman W."/>
        </authorList>
    </citation>
    <scope>NUCLEOTIDE SEQUENCE [LARGE SCALE GENOMIC DNA]</scope>
    <source>
        <strain evidence="1 2">Hc14</strain>
    </source>
</reference>
<dbReference type="AlphaFoldDB" id="A0A4V2V8V9"/>
<name>A0A4V2V8V9_RHISU</name>